<keyword evidence="1" id="KW-0812">Transmembrane</keyword>
<feature type="transmembrane region" description="Helical" evidence="1">
    <location>
        <begin position="227"/>
        <end position="250"/>
    </location>
</feature>
<sequence length="328" mass="34876">MNASVSKQGGVGALVSGVARAFQWRLLVLWAVGLALPALVVTLPVWQALSSRLDHAINAGDIAQRFDMAQMFEVFKPMFDNQGGDLIAGAGMGSALLALLIAPWLTGMVVASIRAGQTLRFANLLQFGLREYGRMFRMLLWALVPLGIAFAVFAGMGKWADTQAETAILASVGDNAHRLGLIVFGVLFVIAHATVEAGRGMLAAEPARRSVVKAWWRGTKLFFRRPLAVLIVYLGTLLLGEGLALVFGFARTQVGAASVGGFIAGLLLVQLVVMAIAWGRAARLYGMAALASDAQYRESLKPVKQKKVKAVEAATPVADESMESPAVA</sequence>
<proteinExistence type="predicted"/>
<protein>
    <submittedName>
        <fullName evidence="2">Uncharacterized protein</fullName>
    </submittedName>
</protein>
<keyword evidence="3" id="KW-1185">Reference proteome</keyword>
<dbReference type="EMBL" id="AP024545">
    <property type="protein sequence ID" value="BCT91393.1"/>
    <property type="molecule type" value="Genomic_DNA"/>
</dbReference>
<gene>
    <name evidence="2" type="ORF">LYSCAS_04170</name>
</gene>
<reference evidence="2 3" key="1">
    <citation type="submission" date="2021-03" db="EMBL/GenBank/DDBJ databases">
        <title>Complete Genome Sequences of Two Lysobacter Strains Isolated from Sea Water (Lysobacter caseinilyticus) and Soil (Lysobacter helvus) in South Korea.</title>
        <authorList>
            <person name="Watanabe Y."/>
            <person name="Arakawa K."/>
        </authorList>
    </citation>
    <scope>NUCLEOTIDE SEQUENCE [LARGE SCALE GENOMIC DNA]</scope>
    <source>
        <strain evidence="2 3">KVB24</strain>
    </source>
</reference>
<feature type="transmembrane region" description="Helical" evidence="1">
    <location>
        <begin position="256"/>
        <end position="278"/>
    </location>
</feature>
<feature type="transmembrane region" description="Helical" evidence="1">
    <location>
        <begin position="136"/>
        <end position="156"/>
    </location>
</feature>
<dbReference type="Proteomes" id="UP000681317">
    <property type="component" value="Chromosome"/>
</dbReference>
<organism evidence="2 3">
    <name type="scientific">Noviluteimonas caseinilytica</name>
    <dbReference type="NCBI Taxonomy" id="2675101"/>
    <lineage>
        <taxon>Bacteria</taxon>
        <taxon>Pseudomonadati</taxon>
        <taxon>Pseudomonadota</taxon>
        <taxon>Gammaproteobacteria</taxon>
        <taxon>Lysobacterales</taxon>
        <taxon>Lysobacteraceae</taxon>
        <taxon>Noviluteimonas</taxon>
    </lineage>
</organism>
<evidence type="ECO:0000313" key="2">
    <source>
        <dbReference type="EMBL" id="BCT91393.1"/>
    </source>
</evidence>
<evidence type="ECO:0000313" key="3">
    <source>
        <dbReference type="Proteomes" id="UP000681317"/>
    </source>
</evidence>
<accession>A0ABN6FUH6</accession>
<feature type="transmembrane region" description="Helical" evidence="1">
    <location>
        <begin position="86"/>
        <end position="115"/>
    </location>
</feature>
<name>A0ABN6FUH6_9GAMM</name>
<keyword evidence="1" id="KW-0472">Membrane</keyword>
<keyword evidence="1" id="KW-1133">Transmembrane helix</keyword>
<feature type="transmembrane region" description="Helical" evidence="1">
    <location>
        <begin position="26"/>
        <end position="46"/>
    </location>
</feature>
<evidence type="ECO:0000256" key="1">
    <source>
        <dbReference type="SAM" id="Phobius"/>
    </source>
</evidence>
<feature type="transmembrane region" description="Helical" evidence="1">
    <location>
        <begin position="176"/>
        <end position="195"/>
    </location>
</feature>